<dbReference type="PANTHER" id="PTHR30576">
    <property type="entry name" value="COLANIC BIOSYNTHESIS UDP-GLUCOSE LIPID CARRIER TRANSFERASE"/>
    <property type="match status" value="1"/>
</dbReference>
<accession>A0A177ZJI4</accession>
<gene>
    <name evidence="4" type="ORF">ABB05_21215</name>
</gene>
<keyword evidence="5" id="KW-1185">Reference proteome</keyword>
<keyword evidence="4" id="KW-0808">Transferase</keyword>
<evidence type="ECO:0000313" key="5">
    <source>
        <dbReference type="Proteomes" id="UP000077881"/>
    </source>
</evidence>
<dbReference type="GO" id="GO:0016780">
    <property type="term" value="F:phosphotransferase activity, for other substituted phosphate groups"/>
    <property type="evidence" value="ECO:0007669"/>
    <property type="project" value="TreeGrafter"/>
</dbReference>
<evidence type="ECO:0000256" key="1">
    <source>
        <dbReference type="ARBA" id="ARBA00006464"/>
    </source>
</evidence>
<evidence type="ECO:0000313" key="4">
    <source>
        <dbReference type="EMBL" id="OAK67629.1"/>
    </source>
</evidence>
<organism evidence="4 5">
    <name type="scientific">Lederbergia galactosidilytica</name>
    <dbReference type="NCBI Taxonomy" id="217031"/>
    <lineage>
        <taxon>Bacteria</taxon>
        <taxon>Bacillati</taxon>
        <taxon>Bacillota</taxon>
        <taxon>Bacilli</taxon>
        <taxon>Bacillales</taxon>
        <taxon>Bacillaceae</taxon>
        <taxon>Lederbergia</taxon>
    </lineage>
</organism>
<dbReference type="PANTHER" id="PTHR30576:SF8">
    <property type="entry name" value="UNDECAPRENYL-PHOSPHATE GALACTOSE PHOSPHOTRANSFERASE"/>
    <property type="match status" value="1"/>
</dbReference>
<dbReference type="Pfam" id="PF02397">
    <property type="entry name" value="Bac_transf"/>
    <property type="match status" value="1"/>
</dbReference>
<keyword evidence="2" id="KW-1133">Transmembrane helix</keyword>
<name>A0A177ZJI4_9BACI</name>
<sequence length="227" mass="26271">MQTETKTNVNPLPQKSRQAGVYKHFVKRPMDFILSLLAIIIFSPILITVAILVKIKLGAPILFKQERPGLNEKIFKMYKFRTMTDEKDENGEFLPDSVRLTRFGKFLRSTSLDELPELFNILKGDMSVIGPRPLLVQYLSLYNEDQKRRHEVRPGLSGLAQVSGRNAITWEEKFRLDVKYVENISLLEDWKIIFLTIKKVLVREGINSETSATIEPFKGNKEERMEI</sequence>
<reference evidence="4 5" key="1">
    <citation type="submission" date="2015-05" db="EMBL/GenBank/DDBJ databases">
        <title>Comparison of genome.</title>
        <authorList>
            <person name="Zheng Z."/>
            <person name="Sun M."/>
        </authorList>
    </citation>
    <scope>NUCLEOTIDE SEQUENCE [LARGE SCALE GENOMIC DNA]</scope>
    <source>
        <strain evidence="4 5">G25-74</strain>
    </source>
</reference>
<dbReference type="AlphaFoldDB" id="A0A177ZJI4"/>
<dbReference type="PATRIC" id="fig|217031.6.peg.4610"/>
<dbReference type="STRING" id="217031.ABB05_21215"/>
<dbReference type="Proteomes" id="UP000077881">
    <property type="component" value="Unassembled WGS sequence"/>
</dbReference>
<dbReference type="InterPro" id="IPR003362">
    <property type="entry name" value="Bact_transf"/>
</dbReference>
<protein>
    <submittedName>
        <fullName evidence="4">Sugar transferase</fullName>
    </submittedName>
</protein>
<proteinExistence type="inferred from homology"/>
<dbReference type="OrthoDB" id="9808602at2"/>
<keyword evidence="2" id="KW-0812">Transmembrane</keyword>
<comment type="similarity">
    <text evidence="1">Belongs to the bacterial sugar transferase family.</text>
</comment>
<dbReference type="EMBL" id="LDJR01000060">
    <property type="protein sequence ID" value="OAK67629.1"/>
    <property type="molecule type" value="Genomic_DNA"/>
</dbReference>
<feature type="transmembrane region" description="Helical" evidence="2">
    <location>
        <begin position="32"/>
        <end position="53"/>
    </location>
</feature>
<evidence type="ECO:0000256" key="2">
    <source>
        <dbReference type="SAM" id="Phobius"/>
    </source>
</evidence>
<comment type="caution">
    <text evidence="4">The sequence shown here is derived from an EMBL/GenBank/DDBJ whole genome shotgun (WGS) entry which is preliminary data.</text>
</comment>
<keyword evidence="2" id="KW-0472">Membrane</keyword>
<feature type="domain" description="Bacterial sugar transferase" evidence="3">
    <location>
        <begin position="27"/>
        <end position="201"/>
    </location>
</feature>
<evidence type="ECO:0000259" key="3">
    <source>
        <dbReference type="Pfam" id="PF02397"/>
    </source>
</evidence>